<comment type="similarity">
    <text evidence="1 4">Belongs to the glycosyl hydrolase 31 family.</text>
</comment>
<keyword evidence="3 4" id="KW-0326">Glycosidase</keyword>
<accession>A0ABW0R2P6</accession>
<dbReference type="Pfam" id="PF13802">
    <property type="entry name" value="Gal_mutarotas_2"/>
    <property type="match status" value="1"/>
</dbReference>
<dbReference type="InterPro" id="IPR013780">
    <property type="entry name" value="Glyco_hydro_b"/>
</dbReference>
<dbReference type="InterPro" id="IPR033403">
    <property type="entry name" value="DUF5110"/>
</dbReference>
<feature type="domain" description="Glycosyl hydrolase family 31 C-terminal" evidence="8">
    <location>
        <begin position="590"/>
        <end position="676"/>
    </location>
</feature>
<dbReference type="Gene3D" id="2.60.40.1180">
    <property type="entry name" value="Golgi alpha-mannosidase II"/>
    <property type="match status" value="2"/>
</dbReference>
<dbReference type="Pfam" id="PF01055">
    <property type="entry name" value="Glyco_hydro_31_2nd"/>
    <property type="match status" value="1"/>
</dbReference>
<dbReference type="EMBL" id="JBHSNC010000054">
    <property type="protein sequence ID" value="MFC5531410.1"/>
    <property type="molecule type" value="Genomic_DNA"/>
</dbReference>
<keyword evidence="10" id="KW-1185">Reference proteome</keyword>
<dbReference type="Pfam" id="PF21365">
    <property type="entry name" value="Glyco_hydro_31_3rd"/>
    <property type="match status" value="1"/>
</dbReference>
<dbReference type="PANTHER" id="PTHR22762">
    <property type="entry name" value="ALPHA-GLUCOSIDASE"/>
    <property type="match status" value="1"/>
</dbReference>
<dbReference type="InterPro" id="IPR048395">
    <property type="entry name" value="Glyco_hydro_31_C"/>
</dbReference>
<dbReference type="GO" id="GO:0016798">
    <property type="term" value="F:hydrolase activity, acting on glycosyl bonds"/>
    <property type="evidence" value="ECO:0007669"/>
    <property type="project" value="UniProtKB-KW"/>
</dbReference>
<evidence type="ECO:0000256" key="1">
    <source>
        <dbReference type="ARBA" id="ARBA00007806"/>
    </source>
</evidence>
<dbReference type="Gene3D" id="3.20.20.80">
    <property type="entry name" value="Glycosidases"/>
    <property type="match status" value="2"/>
</dbReference>
<dbReference type="CDD" id="cd14752">
    <property type="entry name" value="GH31_N"/>
    <property type="match status" value="1"/>
</dbReference>
<dbReference type="SUPFAM" id="SSF74650">
    <property type="entry name" value="Galactose mutarotase-like"/>
    <property type="match status" value="1"/>
</dbReference>
<dbReference type="EC" id="3.2.1.-" evidence="9"/>
<dbReference type="SUPFAM" id="SSF51011">
    <property type="entry name" value="Glycosyl hydrolase domain"/>
    <property type="match status" value="1"/>
</dbReference>
<evidence type="ECO:0000256" key="3">
    <source>
        <dbReference type="ARBA" id="ARBA00023295"/>
    </source>
</evidence>
<evidence type="ECO:0000259" key="8">
    <source>
        <dbReference type="Pfam" id="PF21365"/>
    </source>
</evidence>
<comment type="caution">
    <text evidence="9">The sequence shown here is derived from an EMBL/GenBank/DDBJ whole genome shotgun (WGS) entry which is preliminary data.</text>
</comment>
<protein>
    <submittedName>
        <fullName evidence="9">Glycoside hydrolase family 31 protein</fullName>
        <ecNumber evidence="9">3.2.1.-</ecNumber>
    </submittedName>
</protein>
<gene>
    <name evidence="9" type="ORF">ACFPQ4_18480</name>
</gene>
<dbReference type="InterPro" id="IPR030458">
    <property type="entry name" value="Glyco_hydro_31_AS"/>
</dbReference>
<feature type="domain" description="DUF5110" evidence="7">
    <location>
        <begin position="692"/>
        <end position="758"/>
    </location>
</feature>
<evidence type="ECO:0000256" key="4">
    <source>
        <dbReference type="RuleBase" id="RU361185"/>
    </source>
</evidence>
<evidence type="ECO:0000259" key="5">
    <source>
        <dbReference type="Pfam" id="PF01055"/>
    </source>
</evidence>
<dbReference type="SUPFAM" id="SSF51445">
    <property type="entry name" value="(Trans)glycosidases"/>
    <property type="match status" value="1"/>
</dbReference>
<reference evidence="10" key="1">
    <citation type="journal article" date="2019" name="Int. J. Syst. Evol. Microbiol.">
        <title>The Global Catalogue of Microorganisms (GCM) 10K type strain sequencing project: providing services to taxonomists for standard genome sequencing and annotation.</title>
        <authorList>
            <consortium name="The Broad Institute Genomics Platform"/>
            <consortium name="The Broad Institute Genome Sequencing Center for Infectious Disease"/>
            <person name="Wu L."/>
            <person name="Ma J."/>
        </authorList>
    </citation>
    <scope>NUCLEOTIDE SEQUENCE [LARGE SCALE GENOMIC DNA]</scope>
    <source>
        <strain evidence="10">CGMCC 1.18578</strain>
    </source>
</reference>
<feature type="domain" description="Glycoside hydrolase family 31 TIM barrel" evidence="5">
    <location>
        <begin position="257"/>
        <end position="582"/>
    </location>
</feature>
<dbReference type="Gene3D" id="2.60.40.1760">
    <property type="entry name" value="glycosyl hydrolase (family 31)"/>
    <property type="match status" value="1"/>
</dbReference>
<dbReference type="Proteomes" id="UP001596108">
    <property type="component" value="Unassembled WGS sequence"/>
</dbReference>
<dbReference type="InterPro" id="IPR000322">
    <property type="entry name" value="Glyco_hydro_31_TIM"/>
</dbReference>
<evidence type="ECO:0000313" key="9">
    <source>
        <dbReference type="EMBL" id="MFC5531410.1"/>
    </source>
</evidence>
<evidence type="ECO:0000259" key="7">
    <source>
        <dbReference type="Pfam" id="PF17137"/>
    </source>
</evidence>
<proteinExistence type="inferred from homology"/>
<sequence>MDNSLAIHPDQYTKGIAAEGFTDIGSVKAFARLAGGEFRFTCTGGVVSVLFYGNRVVRVAMGVGGGAPELSRDKHVLVGKPEAVAVEVAERDDAVELTTAALRVVVRKAPLRVSYYDAVTGEWLAGEGERGMMFGSKGEVAAYRTMLPEDRFYGFGEKAGFLDKRGEKLSMWNTDVYAPHNPETSELYVSIPFFLTLRGGRAFGTFLFNTFKTSFDLSGDSEYRMHADGGQLDTFVFAGPSAKDVVSQYTALTGRAPIPPKWALGYHQSRYSYETDGEVRELVRAFKEKGIPLDAVYLDIHYMNGYRVFTFDKSRFPDPAGLIKELRESGIRIIPIVDPGVKADPEYPVFREGAAGSRFCGFADGSLFYGQVWPEKSAFPDFTDGPVREWWGDLHAFYADKGIEGIWNDMNEPSVFNDSKTMDLDVLHKNDSQPATHRELHNQYGFFMSKATYEGMARQMAGRRPFVLTRAGFSGIQRYAAVWTGDNRSFWEHLEMSVPMCLNLGLSGVPLCGADVGGFAHDSNGELLARWTQVGALMPYFRNHSEMKAIRQEPWVFGSEVEDVARKYIQLRYRWLLYLYTLFAEASRTGVPVMRPLFMEFPEDASCYGVSDQYMLGSQVLVAPVVRPNVLKRLVYLPAGDWVNYWTDEKVAGGAHVIVDAPLDTLPIFVRAGTVLPLATARMNTEQPVEALELHVYLSADGSAEGTVYEDDGVTFAHGEGAWYEEKLTATRLGSGEVEVRSNVVHGGYEPGWGERRVVVHG</sequence>
<evidence type="ECO:0000256" key="2">
    <source>
        <dbReference type="ARBA" id="ARBA00022801"/>
    </source>
</evidence>
<dbReference type="InterPro" id="IPR017853">
    <property type="entry name" value="GH"/>
</dbReference>
<organism evidence="9 10">
    <name type="scientific">Cohnella yongneupensis</name>
    <dbReference type="NCBI Taxonomy" id="425006"/>
    <lineage>
        <taxon>Bacteria</taxon>
        <taxon>Bacillati</taxon>
        <taxon>Bacillota</taxon>
        <taxon>Bacilli</taxon>
        <taxon>Bacillales</taxon>
        <taxon>Paenibacillaceae</taxon>
        <taxon>Cohnella</taxon>
    </lineage>
</organism>
<dbReference type="InterPro" id="IPR011013">
    <property type="entry name" value="Gal_mutarotase_sf_dom"/>
</dbReference>
<feature type="domain" description="Glycoside hydrolase family 31 N-terminal" evidence="6">
    <location>
        <begin position="47"/>
        <end position="216"/>
    </location>
</feature>
<evidence type="ECO:0000313" key="10">
    <source>
        <dbReference type="Proteomes" id="UP001596108"/>
    </source>
</evidence>
<keyword evidence="2 4" id="KW-0378">Hydrolase</keyword>
<dbReference type="PROSITE" id="PS00129">
    <property type="entry name" value="GLYCOSYL_HYDROL_F31_1"/>
    <property type="match status" value="1"/>
</dbReference>
<dbReference type="InterPro" id="IPR025887">
    <property type="entry name" value="Glyco_hydro_31_N_dom"/>
</dbReference>
<dbReference type="Pfam" id="PF17137">
    <property type="entry name" value="DUF5110"/>
    <property type="match status" value="1"/>
</dbReference>
<dbReference type="PANTHER" id="PTHR22762:SF166">
    <property type="entry name" value="ALPHA-GLUCOSIDASE"/>
    <property type="match status" value="1"/>
</dbReference>
<evidence type="ECO:0000259" key="6">
    <source>
        <dbReference type="Pfam" id="PF13802"/>
    </source>
</evidence>
<dbReference type="CDD" id="cd06604">
    <property type="entry name" value="GH31_glucosidase_II_MalA"/>
    <property type="match status" value="1"/>
</dbReference>
<name>A0ABW0R2P6_9BACL</name>